<dbReference type="Proteomes" id="UP001501676">
    <property type="component" value="Unassembled WGS sequence"/>
</dbReference>
<evidence type="ECO:0000256" key="2">
    <source>
        <dbReference type="ARBA" id="ARBA00023015"/>
    </source>
</evidence>
<dbReference type="InterPro" id="IPR011990">
    <property type="entry name" value="TPR-like_helical_dom_sf"/>
</dbReference>
<feature type="domain" description="OmpR/PhoB-type" evidence="6">
    <location>
        <begin position="1"/>
        <end position="46"/>
    </location>
</feature>
<dbReference type="PANTHER" id="PTHR35807:SF1">
    <property type="entry name" value="TRANSCRIPTIONAL REGULATOR REDD"/>
    <property type="match status" value="1"/>
</dbReference>
<evidence type="ECO:0000256" key="5">
    <source>
        <dbReference type="PROSITE-ProRule" id="PRU01091"/>
    </source>
</evidence>
<evidence type="ECO:0000256" key="1">
    <source>
        <dbReference type="ARBA" id="ARBA00005820"/>
    </source>
</evidence>
<dbReference type="InterPro" id="IPR016032">
    <property type="entry name" value="Sig_transdc_resp-reg_C-effctor"/>
</dbReference>
<comment type="similarity">
    <text evidence="1">Belongs to the AfsR/DnrI/RedD regulatory family.</text>
</comment>
<keyword evidence="3 5" id="KW-0238">DNA-binding</keyword>
<reference evidence="8" key="1">
    <citation type="journal article" date="2019" name="Int. J. Syst. Evol. Microbiol.">
        <title>The Global Catalogue of Microorganisms (GCM) 10K type strain sequencing project: providing services to taxonomists for standard genome sequencing and annotation.</title>
        <authorList>
            <consortium name="The Broad Institute Genomics Platform"/>
            <consortium name="The Broad Institute Genome Sequencing Center for Infectious Disease"/>
            <person name="Wu L."/>
            <person name="Ma J."/>
        </authorList>
    </citation>
    <scope>NUCLEOTIDE SEQUENCE [LARGE SCALE GENOMIC DNA]</scope>
    <source>
        <strain evidence="8">JCM 9458</strain>
    </source>
</reference>
<sequence length="210" mass="23710">MLWGWSPPAAARNQIQVHISHIRKRLREVGADDRLETRTDGYVLRPVRSDVEVFTSLADEAAGDFRAHRYHSAADGCRRALQAWSGPALSGLDAEFVSGQARILEEQRSVVFRRLVDLELNFGHFEALIPELTEAVQKDPLDDGLRLRLMTALQRSGRSADALDVYQDGRRQLNRELGLDPTRMLQNAETAVLHSRPIEHEAWDFGDSTD</sequence>
<gene>
    <name evidence="7" type="ORF">GCM10020369_37420</name>
</gene>
<dbReference type="CDD" id="cd15831">
    <property type="entry name" value="BTAD"/>
    <property type="match status" value="1"/>
</dbReference>
<dbReference type="InterPro" id="IPR005158">
    <property type="entry name" value="BTAD"/>
</dbReference>
<proteinExistence type="inferred from homology"/>
<dbReference type="SUPFAM" id="SSF48452">
    <property type="entry name" value="TPR-like"/>
    <property type="match status" value="1"/>
</dbReference>
<feature type="DNA-binding region" description="OmpR/PhoB-type" evidence="5">
    <location>
        <begin position="1"/>
        <end position="46"/>
    </location>
</feature>
<keyword evidence="2" id="KW-0805">Transcription regulation</keyword>
<evidence type="ECO:0000256" key="4">
    <source>
        <dbReference type="ARBA" id="ARBA00023163"/>
    </source>
</evidence>
<dbReference type="InterPro" id="IPR001867">
    <property type="entry name" value="OmpR/PhoB-type_DNA-bd"/>
</dbReference>
<keyword evidence="4" id="KW-0804">Transcription</keyword>
<dbReference type="PROSITE" id="PS51755">
    <property type="entry name" value="OMPR_PHOB"/>
    <property type="match status" value="1"/>
</dbReference>
<evidence type="ECO:0000256" key="3">
    <source>
        <dbReference type="ARBA" id="ARBA00023125"/>
    </source>
</evidence>
<dbReference type="Pfam" id="PF03704">
    <property type="entry name" value="BTAD"/>
    <property type="match status" value="1"/>
</dbReference>
<dbReference type="InterPro" id="IPR051677">
    <property type="entry name" value="AfsR-DnrI-RedD_regulator"/>
</dbReference>
<dbReference type="InterPro" id="IPR036388">
    <property type="entry name" value="WH-like_DNA-bd_sf"/>
</dbReference>
<evidence type="ECO:0000313" key="8">
    <source>
        <dbReference type="Proteomes" id="UP001501676"/>
    </source>
</evidence>
<accession>A0ABP6SZW2</accession>
<evidence type="ECO:0000259" key="6">
    <source>
        <dbReference type="PROSITE" id="PS51755"/>
    </source>
</evidence>
<keyword evidence="8" id="KW-1185">Reference proteome</keyword>
<dbReference type="Gene3D" id="1.10.10.10">
    <property type="entry name" value="Winged helix-like DNA-binding domain superfamily/Winged helix DNA-binding domain"/>
    <property type="match status" value="1"/>
</dbReference>
<evidence type="ECO:0000313" key="7">
    <source>
        <dbReference type="EMBL" id="GAA3388998.1"/>
    </source>
</evidence>
<dbReference type="SMART" id="SM01043">
    <property type="entry name" value="BTAD"/>
    <property type="match status" value="1"/>
</dbReference>
<dbReference type="SUPFAM" id="SSF46894">
    <property type="entry name" value="C-terminal effector domain of the bipartite response regulators"/>
    <property type="match status" value="1"/>
</dbReference>
<name>A0ABP6SZW2_9ACTN</name>
<dbReference type="PANTHER" id="PTHR35807">
    <property type="entry name" value="TRANSCRIPTIONAL REGULATOR REDD-RELATED"/>
    <property type="match status" value="1"/>
</dbReference>
<organism evidence="7 8">
    <name type="scientific">Cryptosporangium minutisporangium</name>
    <dbReference type="NCBI Taxonomy" id="113569"/>
    <lineage>
        <taxon>Bacteria</taxon>
        <taxon>Bacillati</taxon>
        <taxon>Actinomycetota</taxon>
        <taxon>Actinomycetes</taxon>
        <taxon>Cryptosporangiales</taxon>
        <taxon>Cryptosporangiaceae</taxon>
        <taxon>Cryptosporangium</taxon>
    </lineage>
</organism>
<dbReference type="Gene3D" id="1.25.40.10">
    <property type="entry name" value="Tetratricopeptide repeat domain"/>
    <property type="match status" value="1"/>
</dbReference>
<dbReference type="EMBL" id="BAAAYN010000023">
    <property type="protein sequence ID" value="GAA3388998.1"/>
    <property type="molecule type" value="Genomic_DNA"/>
</dbReference>
<protein>
    <submittedName>
        <fullName evidence="7">AfsR/SARP family transcriptional regulator</fullName>
    </submittedName>
</protein>
<comment type="caution">
    <text evidence="7">The sequence shown here is derived from an EMBL/GenBank/DDBJ whole genome shotgun (WGS) entry which is preliminary data.</text>
</comment>